<evidence type="ECO:0000313" key="5">
    <source>
        <dbReference type="EMBL" id="EGG19479.1"/>
    </source>
</evidence>
<dbReference type="PANTHER" id="PTHR13298:SF11">
    <property type="entry name" value="RAPAMYCIN-INSENSITIVE COMPANION OF MTOR"/>
    <property type="match status" value="1"/>
</dbReference>
<comment type="similarity">
    <text evidence="1">Belongs to the RICTOR family.</text>
</comment>
<feature type="signal peptide" evidence="3">
    <location>
        <begin position="1"/>
        <end position="18"/>
    </location>
</feature>
<name>F4PXG9_CACFS</name>
<dbReference type="GeneID" id="14871547"/>
<evidence type="ECO:0000256" key="1">
    <source>
        <dbReference type="ARBA" id="ARBA00008878"/>
    </source>
</evidence>
<feature type="chain" id="PRO_5003313390" description="Rapamycin-insensitive companion of mTOR N-terminal domain-containing protein" evidence="3">
    <location>
        <begin position="19"/>
        <end position="793"/>
    </location>
</feature>
<keyword evidence="3" id="KW-0732">Signal</keyword>
<dbReference type="AlphaFoldDB" id="F4PXG9"/>
<dbReference type="EMBL" id="GL883014">
    <property type="protein sequence ID" value="EGG19479.1"/>
    <property type="molecule type" value="Genomic_DNA"/>
</dbReference>
<dbReference type="InterPro" id="IPR028268">
    <property type="entry name" value="Pianissimo_fam"/>
</dbReference>
<dbReference type="RefSeq" id="XP_004357773.1">
    <property type="nucleotide sequence ID" value="XM_004357716.1"/>
</dbReference>
<dbReference type="Proteomes" id="UP000007797">
    <property type="component" value="Unassembled WGS sequence"/>
</dbReference>
<protein>
    <recommendedName>
        <fullName evidence="4">Rapamycin-insensitive companion of mTOR N-terminal domain-containing protein</fullName>
    </recommendedName>
</protein>
<dbReference type="GO" id="GO:0038203">
    <property type="term" value="P:TORC2 signaling"/>
    <property type="evidence" value="ECO:0007669"/>
    <property type="project" value="TreeGrafter"/>
</dbReference>
<dbReference type="GO" id="GO:0031932">
    <property type="term" value="C:TORC2 complex"/>
    <property type="evidence" value="ECO:0007669"/>
    <property type="project" value="InterPro"/>
</dbReference>
<feature type="compositionally biased region" description="Polar residues" evidence="2">
    <location>
        <begin position="765"/>
        <end position="776"/>
    </location>
</feature>
<evidence type="ECO:0000256" key="2">
    <source>
        <dbReference type="SAM" id="MobiDB-lite"/>
    </source>
</evidence>
<reference evidence="6" key="1">
    <citation type="journal article" date="2011" name="Genome Res.">
        <title>Phylogeny-wide analysis of social amoeba genomes highlights ancient origins for complex intercellular communication.</title>
        <authorList>
            <person name="Heidel A.J."/>
            <person name="Lawal H.M."/>
            <person name="Felder M."/>
            <person name="Schilde C."/>
            <person name="Helps N.R."/>
            <person name="Tunggal B."/>
            <person name="Rivero F."/>
            <person name="John U."/>
            <person name="Schleicher M."/>
            <person name="Eichinger L."/>
            <person name="Platzer M."/>
            <person name="Noegel A.A."/>
            <person name="Schaap P."/>
            <person name="Gloeckner G."/>
        </authorList>
    </citation>
    <scope>NUCLEOTIDE SEQUENCE [LARGE SCALE GENOMIC DNA]</scope>
    <source>
        <strain evidence="6">SH3</strain>
    </source>
</reference>
<dbReference type="STRING" id="1054147.F4PXG9"/>
<keyword evidence="6" id="KW-1185">Reference proteome</keyword>
<dbReference type="SMART" id="SM01308">
    <property type="entry name" value="RICTOR_N"/>
    <property type="match status" value="1"/>
</dbReference>
<dbReference type="Pfam" id="PF14664">
    <property type="entry name" value="RICTOR_N"/>
    <property type="match status" value="1"/>
</dbReference>
<dbReference type="InterPro" id="IPR028267">
    <property type="entry name" value="Pianissimo_N"/>
</dbReference>
<feature type="region of interest" description="Disordered" evidence="2">
    <location>
        <begin position="318"/>
        <end position="351"/>
    </location>
</feature>
<sequence length="793" mass="87442">MLSLYIYILFILISGIECQYLQIGYYPGAGCQAQEVSKEWFLVNFCQRGNVFRVGGAPASSSLSSLSGLGGLTSLLTTAPVSGSPLTSLVTGTTTSPLSSLVTGTTTLPSSSGLVTGSTTSSSGGQLTLQSQRVLLAGSEDPTSTTTSTTTTGTGSTTTSSPTTTTTTDAVTSVSTTTSPLVSAITRYYCLDTTNCAQNCYAVETFQINGACALSSENEHVRYSVVDSISATYDRTNGNCWAMNFTIDCTTQPQGMTEYRNNLVSRGYKVNCTDDQYNYYNCVDFECDQVALVNSYPLKKCLTNAKDKTYNSYLSFIPAPPTNPPTTPPATDAPTEEPTTPPTPNPTSDATTNVRSFLSTIANIIYYYSLLFFDLKKSIQDLTTIVPYTQFLKSVRIFLATPPKTMRTSALRVIRYYTTNSKFIQEIVSLKIHYFITRCLERDKHSETERIQALKLVRTIMEIDCSLMPPCIVKSLVAIAENQEDNFCRVCLETLCEISIRNPQVSSHSNGIRTLFDSVLDPFYQGIQESLLISILYILNEEKTRVYVRNSDLEIILSPLTNSLTLGVKIKGMSKEKEKEKEKDDEINMKKWVGSNKAVVTLLKSWIGIISLASDEHGLKSIVDALKMPQLELHDKLLESLFEIFRLVLPKNTGDPFRPQKQSQAINMGPDALSDLPSRTRSLRHNLLNNYIAVLLIAFIECGLIEGLVHLGNTTQGAIMGLSHDNDKEKEMHRLVGTKATVLLGTRPSFGQDRRCQDEDGLSDGRSTVSTASQRHSGTRYQRRWQVELGDYL</sequence>
<dbReference type="KEGG" id="dfa:DFA_00056"/>
<feature type="region of interest" description="Disordered" evidence="2">
    <location>
        <begin position="748"/>
        <end position="777"/>
    </location>
</feature>
<organism evidence="5 6">
    <name type="scientific">Cavenderia fasciculata</name>
    <name type="common">Slime mold</name>
    <name type="synonym">Dictyostelium fasciculatum</name>
    <dbReference type="NCBI Taxonomy" id="261658"/>
    <lineage>
        <taxon>Eukaryota</taxon>
        <taxon>Amoebozoa</taxon>
        <taxon>Evosea</taxon>
        <taxon>Eumycetozoa</taxon>
        <taxon>Dictyostelia</taxon>
        <taxon>Acytosteliales</taxon>
        <taxon>Cavenderiaceae</taxon>
        <taxon>Cavenderia</taxon>
    </lineage>
</organism>
<accession>F4PXG9</accession>
<dbReference type="OrthoDB" id="14744at2759"/>
<gene>
    <name evidence="5" type="ORF">DFA_00056</name>
</gene>
<proteinExistence type="inferred from homology"/>
<dbReference type="InterPro" id="IPR016024">
    <property type="entry name" value="ARM-type_fold"/>
</dbReference>
<dbReference type="SUPFAM" id="SSF48371">
    <property type="entry name" value="ARM repeat"/>
    <property type="match status" value="1"/>
</dbReference>
<evidence type="ECO:0000256" key="3">
    <source>
        <dbReference type="SAM" id="SignalP"/>
    </source>
</evidence>
<feature type="compositionally biased region" description="Low complexity" evidence="2">
    <location>
        <begin position="329"/>
        <end position="338"/>
    </location>
</feature>
<evidence type="ECO:0000259" key="4">
    <source>
        <dbReference type="SMART" id="SM01308"/>
    </source>
</evidence>
<dbReference type="PANTHER" id="PTHR13298">
    <property type="entry name" value="CYTOSOLIC REGULATOR PIANISSIMO"/>
    <property type="match status" value="1"/>
</dbReference>
<feature type="region of interest" description="Disordered" evidence="2">
    <location>
        <begin position="137"/>
        <end position="172"/>
    </location>
</feature>
<feature type="compositionally biased region" description="Low complexity" evidence="2">
    <location>
        <begin position="141"/>
        <end position="172"/>
    </location>
</feature>
<feature type="domain" description="Rapamycin-insensitive companion of mTOR N-terminal" evidence="4">
    <location>
        <begin position="365"/>
        <end position="748"/>
    </location>
</feature>
<evidence type="ECO:0000313" key="6">
    <source>
        <dbReference type="Proteomes" id="UP000007797"/>
    </source>
</evidence>
<feature type="compositionally biased region" description="Pro residues" evidence="2">
    <location>
        <begin position="318"/>
        <end position="328"/>
    </location>
</feature>